<protein>
    <submittedName>
        <fullName evidence="3">Kinase-like domain-containing protein</fullName>
    </submittedName>
</protein>
<keyword evidence="3" id="KW-0418">Kinase</keyword>
<keyword evidence="3" id="KW-0808">Transferase</keyword>
<keyword evidence="4" id="KW-1185">Reference proteome</keyword>
<dbReference type="PANTHER" id="PTHR44329">
    <property type="entry name" value="SERINE/THREONINE-PROTEIN KINASE TNNI3K-RELATED"/>
    <property type="match status" value="1"/>
</dbReference>
<dbReference type="GO" id="GO:0004674">
    <property type="term" value="F:protein serine/threonine kinase activity"/>
    <property type="evidence" value="ECO:0007669"/>
    <property type="project" value="TreeGrafter"/>
</dbReference>
<dbReference type="InterPro" id="IPR001245">
    <property type="entry name" value="Ser-Thr/Tyr_kinase_cat_dom"/>
</dbReference>
<accession>A0A9P6HLS7</accession>
<dbReference type="AlphaFoldDB" id="A0A9P6HLS7"/>
<evidence type="ECO:0000313" key="3">
    <source>
        <dbReference type="EMBL" id="KAF9789636.1"/>
    </source>
</evidence>
<dbReference type="Pfam" id="PF07714">
    <property type="entry name" value="PK_Tyr_Ser-Thr"/>
    <property type="match status" value="1"/>
</dbReference>
<gene>
    <name evidence="3" type="ORF">BJ322DRAFT_547405</name>
</gene>
<dbReference type="Pfam" id="PF00169">
    <property type="entry name" value="PH"/>
    <property type="match status" value="1"/>
</dbReference>
<dbReference type="PROSITE" id="PS50011">
    <property type="entry name" value="PROTEIN_KINASE_DOM"/>
    <property type="match status" value="1"/>
</dbReference>
<dbReference type="InterPro" id="IPR051681">
    <property type="entry name" value="Ser/Thr_Kinases-Pseudokinases"/>
</dbReference>
<dbReference type="Gene3D" id="1.10.510.10">
    <property type="entry name" value="Transferase(Phosphotransferase) domain 1"/>
    <property type="match status" value="1"/>
</dbReference>
<dbReference type="PANTHER" id="PTHR44329:SF214">
    <property type="entry name" value="PROTEIN KINASE DOMAIN-CONTAINING PROTEIN"/>
    <property type="match status" value="1"/>
</dbReference>
<sequence>MSTSQVLQHLYSLDTSSPDLLRYLYYLIQNDDEDQYLSSLQGSELTRLVDFLDGALDVIPITDDVSRRCLHKLQAICGRHKILPSSYNIPGDLTIIDDDPVAFGGFSDVWEGTYDGKKVCIKRLRITQQTRKVIGKAFCKEAVMWKRLKHPNIVGFIGVTQKPLRFVSEWMPNGTLTEYLSENPGANRIGLLLDVAEGLTFLHAIYTTHGDLKGPNVLIDHTGHARLTDFGFTSVVRGVNSVLVTEVQGYSARWAAPEVLENGDQNTREADVFAFGMIVIEVFTGSHPFSEFTALVAVSKIIAGERPDRPQEPGLTDIIWDMTLRSWTQDPAHRPTMASVVGILRECSRSCTPSLHLLTSTPPEMSVYDAEGSTSISVDGKITPSKPSGTAVTNHSLNLSTPIDREPTLLRQSSPPTLKGYLQKYTNVVRGYSTRWFVLKDGTLSYYRDQEDENISSRGSIAMKTVVLKVASGSNEQRFEIHYTPSRGHQIVQKWYLKADHPVEGTRWTTMIRKNIDWYKQKEQRELASRMSESSLRAPSMRS</sequence>
<organism evidence="3 4">
    <name type="scientific">Thelephora terrestris</name>
    <dbReference type="NCBI Taxonomy" id="56493"/>
    <lineage>
        <taxon>Eukaryota</taxon>
        <taxon>Fungi</taxon>
        <taxon>Dikarya</taxon>
        <taxon>Basidiomycota</taxon>
        <taxon>Agaricomycotina</taxon>
        <taxon>Agaricomycetes</taxon>
        <taxon>Thelephorales</taxon>
        <taxon>Thelephoraceae</taxon>
        <taxon>Thelephora</taxon>
    </lineage>
</organism>
<dbReference type="InterPro" id="IPR000719">
    <property type="entry name" value="Prot_kinase_dom"/>
</dbReference>
<feature type="domain" description="PH" evidence="1">
    <location>
        <begin position="415"/>
        <end position="517"/>
    </location>
</feature>
<proteinExistence type="predicted"/>
<dbReference type="GO" id="GO:0005737">
    <property type="term" value="C:cytoplasm"/>
    <property type="evidence" value="ECO:0007669"/>
    <property type="project" value="UniProtKB-ARBA"/>
</dbReference>
<dbReference type="InterPro" id="IPR011009">
    <property type="entry name" value="Kinase-like_dom_sf"/>
</dbReference>
<dbReference type="InterPro" id="IPR011993">
    <property type="entry name" value="PH-like_dom_sf"/>
</dbReference>
<dbReference type="PROSITE" id="PS50003">
    <property type="entry name" value="PH_DOMAIN"/>
    <property type="match status" value="1"/>
</dbReference>
<evidence type="ECO:0000259" key="1">
    <source>
        <dbReference type="PROSITE" id="PS50003"/>
    </source>
</evidence>
<evidence type="ECO:0000259" key="2">
    <source>
        <dbReference type="PROSITE" id="PS50011"/>
    </source>
</evidence>
<name>A0A9P6HLS7_9AGAM</name>
<evidence type="ECO:0000313" key="4">
    <source>
        <dbReference type="Proteomes" id="UP000736335"/>
    </source>
</evidence>
<dbReference type="Proteomes" id="UP000736335">
    <property type="component" value="Unassembled WGS sequence"/>
</dbReference>
<dbReference type="Gene3D" id="2.30.29.30">
    <property type="entry name" value="Pleckstrin-homology domain (PH domain)/Phosphotyrosine-binding domain (PTB)"/>
    <property type="match status" value="1"/>
</dbReference>
<feature type="domain" description="Protein kinase" evidence="2">
    <location>
        <begin position="95"/>
        <end position="355"/>
    </location>
</feature>
<reference evidence="3" key="1">
    <citation type="journal article" date="2020" name="Nat. Commun.">
        <title>Large-scale genome sequencing of mycorrhizal fungi provides insights into the early evolution of symbiotic traits.</title>
        <authorList>
            <person name="Miyauchi S."/>
            <person name="Kiss E."/>
            <person name="Kuo A."/>
            <person name="Drula E."/>
            <person name="Kohler A."/>
            <person name="Sanchez-Garcia M."/>
            <person name="Morin E."/>
            <person name="Andreopoulos B."/>
            <person name="Barry K.W."/>
            <person name="Bonito G."/>
            <person name="Buee M."/>
            <person name="Carver A."/>
            <person name="Chen C."/>
            <person name="Cichocki N."/>
            <person name="Clum A."/>
            <person name="Culley D."/>
            <person name="Crous P.W."/>
            <person name="Fauchery L."/>
            <person name="Girlanda M."/>
            <person name="Hayes R.D."/>
            <person name="Keri Z."/>
            <person name="LaButti K."/>
            <person name="Lipzen A."/>
            <person name="Lombard V."/>
            <person name="Magnuson J."/>
            <person name="Maillard F."/>
            <person name="Murat C."/>
            <person name="Nolan M."/>
            <person name="Ohm R.A."/>
            <person name="Pangilinan J."/>
            <person name="Pereira M.F."/>
            <person name="Perotto S."/>
            <person name="Peter M."/>
            <person name="Pfister S."/>
            <person name="Riley R."/>
            <person name="Sitrit Y."/>
            <person name="Stielow J.B."/>
            <person name="Szollosi G."/>
            <person name="Zifcakova L."/>
            <person name="Stursova M."/>
            <person name="Spatafora J.W."/>
            <person name="Tedersoo L."/>
            <person name="Vaario L.M."/>
            <person name="Yamada A."/>
            <person name="Yan M."/>
            <person name="Wang P."/>
            <person name="Xu J."/>
            <person name="Bruns T."/>
            <person name="Baldrian P."/>
            <person name="Vilgalys R."/>
            <person name="Dunand C."/>
            <person name="Henrissat B."/>
            <person name="Grigoriev I.V."/>
            <person name="Hibbett D."/>
            <person name="Nagy L.G."/>
            <person name="Martin F.M."/>
        </authorList>
    </citation>
    <scope>NUCLEOTIDE SEQUENCE</scope>
    <source>
        <strain evidence="3">UH-Tt-Lm1</strain>
    </source>
</reference>
<comment type="caution">
    <text evidence="3">The sequence shown here is derived from an EMBL/GenBank/DDBJ whole genome shotgun (WGS) entry which is preliminary data.</text>
</comment>
<dbReference type="SMART" id="SM00220">
    <property type="entry name" value="S_TKc"/>
    <property type="match status" value="1"/>
</dbReference>
<dbReference type="SUPFAM" id="SSF50729">
    <property type="entry name" value="PH domain-like"/>
    <property type="match status" value="1"/>
</dbReference>
<reference evidence="3" key="2">
    <citation type="submission" date="2020-11" db="EMBL/GenBank/DDBJ databases">
        <authorList>
            <consortium name="DOE Joint Genome Institute"/>
            <person name="Kuo A."/>
            <person name="Miyauchi S."/>
            <person name="Kiss E."/>
            <person name="Drula E."/>
            <person name="Kohler A."/>
            <person name="Sanchez-Garcia M."/>
            <person name="Andreopoulos B."/>
            <person name="Barry K.W."/>
            <person name="Bonito G."/>
            <person name="Buee M."/>
            <person name="Carver A."/>
            <person name="Chen C."/>
            <person name="Cichocki N."/>
            <person name="Clum A."/>
            <person name="Culley D."/>
            <person name="Crous P.W."/>
            <person name="Fauchery L."/>
            <person name="Girlanda M."/>
            <person name="Hayes R."/>
            <person name="Keri Z."/>
            <person name="Labutti K."/>
            <person name="Lipzen A."/>
            <person name="Lombard V."/>
            <person name="Magnuson J."/>
            <person name="Maillard F."/>
            <person name="Morin E."/>
            <person name="Murat C."/>
            <person name="Nolan M."/>
            <person name="Ohm R."/>
            <person name="Pangilinan J."/>
            <person name="Pereira M."/>
            <person name="Perotto S."/>
            <person name="Peter M."/>
            <person name="Riley R."/>
            <person name="Sitrit Y."/>
            <person name="Stielow B."/>
            <person name="Szollosi G."/>
            <person name="Zifcakova L."/>
            <person name="Stursova M."/>
            <person name="Spatafora J.W."/>
            <person name="Tedersoo L."/>
            <person name="Vaario L.-M."/>
            <person name="Yamada A."/>
            <person name="Yan M."/>
            <person name="Wang P."/>
            <person name="Xu J."/>
            <person name="Bruns T."/>
            <person name="Baldrian P."/>
            <person name="Vilgalys R."/>
            <person name="Henrissat B."/>
            <person name="Grigoriev I.V."/>
            <person name="Hibbett D."/>
            <person name="Nagy L.G."/>
            <person name="Martin F.M."/>
        </authorList>
    </citation>
    <scope>NUCLEOTIDE SEQUENCE</scope>
    <source>
        <strain evidence="3">UH-Tt-Lm1</strain>
    </source>
</reference>
<dbReference type="GO" id="GO:0005524">
    <property type="term" value="F:ATP binding"/>
    <property type="evidence" value="ECO:0007669"/>
    <property type="project" value="InterPro"/>
</dbReference>
<dbReference type="OrthoDB" id="3053919at2759"/>
<dbReference type="InterPro" id="IPR001849">
    <property type="entry name" value="PH_domain"/>
</dbReference>
<dbReference type="EMBL" id="WIUZ02000003">
    <property type="protein sequence ID" value="KAF9789636.1"/>
    <property type="molecule type" value="Genomic_DNA"/>
</dbReference>
<dbReference type="SUPFAM" id="SSF56112">
    <property type="entry name" value="Protein kinase-like (PK-like)"/>
    <property type="match status" value="1"/>
</dbReference>
<dbReference type="SMART" id="SM00233">
    <property type="entry name" value="PH"/>
    <property type="match status" value="1"/>
</dbReference>